<dbReference type="EnsemblMetazoa" id="Aqu2.1.23019_001">
    <property type="protein sequence ID" value="Aqu2.1.23019_001"/>
    <property type="gene ID" value="Aqu2.1.23019"/>
</dbReference>
<evidence type="ECO:0008006" key="7">
    <source>
        <dbReference type="Google" id="ProtNLM"/>
    </source>
</evidence>
<evidence type="ECO:0000313" key="6">
    <source>
        <dbReference type="EnsemblMetazoa" id="Aqu2.1.23019_001"/>
    </source>
</evidence>
<dbReference type="GO" id="GO:0005634">
    <property type="term" value="C:nucleus"/>
    <property type="evidence" value="ECO:0007669"/>
    <property type="project" value="UniProtKB-SubCell"/>
</dbReference>
<dbReference type="eggNOG" id="KOG1121">
    <property type="taxonomic scope" value="Eukaryota"/>
</dbReference>
<dbReference type="GO" id="GO:0008270">
    <property type="term" value="F:zinc ion binding"/>
    <property type="evidence" value="ECO:0007669"/>
    <property type="project" value="UniProtKB-KW"/>
</dbReference>
<reference evidence="6" key="1">
    <citation type="submission" date="2017-05" db="UniProtKB">
        <authorList>
            <consortium name="EnsemblMetazoa"/>
        </authorList>
    </citation>
    <scope>IDENTIFICATION</scope>
</reference>
<dbReference type="OrthoDB" id="1607513at2759"/>
<keyword evidence="2" id="KW-0479">Metal-binding</keyword>
<keyword evidence="5" id="KW-0539">Nucleus</keyword>
<evidence type="ECO:0000256" key="5">
    <source>
        <dbReference type="ARBA" id="ARBA00023242"/>
    </source>
</evidence>
<proteinExistence type="predicted"/>
<evidence type="ECO:0000256" key="1">
    <source>
        <dbReference type="ARBA" id="ARBA00004123"/>
    </source>
</evidence>
<dbReference type="SUPFAM" id="SSF53098">
    <property type="entry name" value="Ribonuclease H-like"/>
    <property type="match status" value="1"/>
</dbReference>
<comment type="subcellular location">
    <subcellularLocation>
        <location evidence="1">Nucleus</location>
    </subcellularLocation>
</comment>
<dbReference type="InterPro" id="IPR052035">
    <property type="entry name" value="ZnF_BED_domain_contain"/>
</dbReference>
<evidence type="ECO:0000256" key="4">
    <source>
        <dbReference type="ARBA" id="ARBA00022833"/>
    </source>
</evidence>
<keyword evidence="4" id="KW-0862">Zinc</keyword>
<dbReference type="AlphaFoldDB" id="A0A1X7U670"/>
<organism evidence="6">
    <name type="scientific">Amphimedon queenslandica</name>
    <name type="common">Sponge</name>
    <dbReference type="NCBI Taxonomy" id="400682"/>
    <lineage>
        <taxon>Eukaryota</taxon>
        <taxon>Metazoa</taxon>
        <taxon>Porifera</taxon>
        <taxon>Demospongiae</taxon>
        <taxon>Heteroscleromorpha</taxon>
        <taxon>Haplosclerida</taxon>
        <taxon>Niphatidae</taxon>
        <taxon>Amphimedon</taxon>
    </lineage>
</organism>
<dbReference type="OMA" id="DWRHISC"/>
<dbReference type="PANTHER" id="PTHR46481:SF10">
    <property type="entry name" value="ZINC FINGER BED DOMAIN-CONTAINING PROTEIN 39"/>
    <property type="match status" value="1"/>
</dbReference>
<accession>A0A1X7U670</accession>
<protein>
    <recommendedName>
        <fullName evidence="7">hAT-like transposase RNase-H fold domain-containing protein</fullName>
    </recommendedName>
</protein>
<name>A0A1X7U670_AMPQE</name>
<evidence type="ECO:0000256" key="2">
    <source>
        <dbReference type="ARBA" id="ARBA00022723"/>
    </source>
</evidence>
<dbReference type="PANTHER" id="PTHR46481">
    <property type="entry name" value="ZINC FINGER BED DOMAIN-CONTAINING PROTEIN 4"/>
    <property type="match status" value="1"/>
</dbReference>
<keyword evidence="3" id="KW-0863">Zinc-finger</keyword>
<evidence type="ECO:0000256" key="3">
    <source>
        <dbReference type="ARBA" id="ARBA00022771"/>
    </source>
</evidence>
<dbReference type="InParanoid" id="A0A1X7U670"/>
<dbReference type="InterPro" id="IPR012337">
    <property type="entry name" value="RNaseH-like_sf"/>
</dbReference>
<sequence length="192" mass="21833">MNLALRITKWSHLPRFAHTLNLIEQGAIAADDQLSSLKTKCKHIVSYFHRSVKLNLPTHKLIQKVETRWNSTFYMFQRYLEQHNAITTTLRLLDKKDLCLDNIVHMKDAVGLLGSFESVTTEVSSEAYVFLSKVIPLVFGNNHLLAASTFLDPRFIKIAFTQTSAANECEKHLLNEISTIPLHDPTDLLTAD</sequence>